<organism evidence="10 11">
    <name type="scientific">Mycolicibacter acidiphilus</name>
    <dbReference type="NCBI Taxonomy" id="2835306"/>
    <lineage>
        <taxon>Bacteria</taxon>
        <taxon>Bacillati</taxon>
        <taxon>Actinomycetota</taxon>
        <taxon>Actinomycetes</taxon>
        <taxon>Mycobacteriales</taxon>
        <taxon>Mycobacteriaceae</taxon>
        <taxon>Mycolicibacter</taxon>
    </lineage>
</organism>
<keyword evidence="6" id="KW-0325">Glycoprotein</keyword>
<dbReference type="Proteomes" id="UP001519535">
    <property type="component" value="Unassembled WGS sequence"/>
</dbReference>
<evidence type="ECO:0000256" key="1">
    <source>
        <dbReference type="ARBA" id="ARBA00004141"/>
    </source>
</evidence>
<keyword evidence="11" id="KW-1185">Reference proteome</keyword>
<dbReference type="RefSeq" id="WP_214091028.1">
    <property type="nucleotide sequence ID" value="NZ_JAHCLR010000001.1"/>
</dbReference>
<evidence type="ECO:0000256" key="6">
    <source>
        <dbReference type="ARBA" id="ARBA00023180"/>
    </source>
</evidence>
<dbReference type="InterPro" id="IPR050932">
    <property type="entry name" value="TM2D1-3-like"/>
</dbReference>
<evidence type="ECO:0000256" key="7">
    <source>
        <dbReference type="SAM" id="MobiDB-lite"/>
    </source>
</evidence>
<feature type="domain" description="TM2" evidence="9">
    <location>
        <begin position="60"/>
        <end position="112"/>
    </location>
</feature>
<keyword evidence="5 8" id="KW-0472">Membrane</keyword>
<keyword evidence="2 8" id="KW-0812">Transmembrane</keyword>
<dbReference type="EMBL" id="JAHCLR010000001">
    <property type="protein sequence ID" value="MBS9532152.1"/>
    <property type="molecule type" value="Genomic_DNA"/>
</dbReference>
<keyword evidence="3" id="KW-0732">Signal</keyword>
<proteinExistence type="predicted"/>
<evidence type="ECO:0000256" key="3">
    <source>
        <dbReference type="ARBA" id="ARBA00022729"/>
    </source>
</evidence>
<feature type="transmembrane region" description="Helical" evidence="8">
    <location>
        <begin position="64"/>
        <end position="83"/>
    </location>
</feature>
<evidence type="ECO:0000259" key="9">
    <source>
        <dbReference type="Pfam" id="PF05154"/>
    </source>
</evidence>
<name>A0ABS5RDW1_9MYCO</name>
<protein>
    <submittedName>
        <fullName evidence="10">TM2 domain-containing protein</fullName>
    </submittedName>
</protein>
<comment type="caution">
    <text evidence="10">The sequence shown here is derived from an EMBL/GenBank/DDBJ whole genome shotgun (WGS) entry which is preliminary data.</text>
</comment>
<reference evidence="10 11" key="1">
    <citation type="submission" date="2021-05" db="EMBL/GenBank/DDBJ databases">
        <title>Mycobacterium acidophilum sp. nov., an extremely acid-tolerant member of the genus Mycobacterium.</title>
        <authorList>
            <person name="Xia J."/>
        </authorList>
    </citation>
    <scope>NUCLEOTIDE SEQUENCE [LARGE SCALE GENOMIC DNA]</scope>
    <source>
        <strain evidence="10 11">M1</strain>
    </source>
</reference>
<feature type="compositionally biased region" description="Low complexity" evidence="7">
    <location>
        <begin position="30"/>
        <end position="44"/>
    </location>
</feature>
<dbReference type="PANTHER" id="PTHR21016">
    <property type="entry name" value="BETA-AMYLOID BINDING PROTEIN-RELATED"/>
    <property type="match status" value="1"/>
</dbReference>
<evidence type="ECO:0000256" key="2">
    <source>
        <dbReference type="ARBA" id="ARBA00022692"/>
    </source>
</evidence>
<dbReference type="PANTHER" id="PTHR21016:SF7">
    <property type="entry name" value="TM2 DOMAIN-CONTAINING PROTEIN 3"/>
    <property type="match status" value="1"/>
</dbReference>
<comment type="subcellular location">
    <subcellularLocation>
        <location evidence="1">Membrane</location>
        <topology evidence="1">Multi-pass membrane protein</topology>
    </subcellularLocation>
</comment>
<evidence type="ECO:0000256" key="4">
    <source>
        <dbReference type="ARBA" id="ARBA00022989"/>
    </source>
</evidence>
<dbReference type="Pfam" id="PF05154">
    <property type="entry name" value="TM2"/>
    <property type="match status" value="1"/>
</dbReference>
<gene>
    <name evidence="10" type="ORF">KIH27_00960</name>
</gene>
<dbReference type="InterPro" id="IPR007829">
    <property type="entry name" value="TM2"/>
</dbReference>
<evidence type="ECO:0000313" key="11">
    <source>
        <dbReference type="Proteomes" id="UP001519535"/>
    </source>
</evidence>
<sequence length="129" mass="13525">MTTPDDFSGHAGNASQHPTPGGYPPPQPGAYPQTGYHPQQGYPQYPTPGGGYGYGGQLSDKSKIVAGLLQIFLGGFGVGRFYLGYTGIGIAQIAATWLTFGLGAIWPFIDGILMLVGKVPDAQGRPLRD</sequence>
<feature type="transmembrane region" description="Helical" evidence="8">
    <location>
        <begin position="89"/>
        <end position="109"/>
    </location>
</feature>
<evidence type="ECO:0000256" key="5">
    <source>
        <dbReference type="ARBA" id="ARBA00023136"/>
    </source>
</evidence>
<feature type="region of interest" description="Disordered" evidence="7">
    <location>
        <begin position="1"/>
        <end position="49"/>
    </location>
</feature>
<evidence type="ECO:0000256" key="8">
    <source>
        <dbReference type="SAM" id="Phobius"/>
    </source>
</evidence>
<keyword evidence="4 8" id="KW-1133">Transmembrane helix</keyword>
<accession>A0ABS5RDW1</accession>
<evidence type="ECO:0000313" key="10">
    <source>
        <dbReference type="EMBL" id="MBS9532152.1"/>
    </source>
</evidence>